<name>A0A5B7FG83_PORTR</name>
<feature type="region of interest" description="Disordered" evidence="1">
    <location>
        <begin position="36"/>
        <end position="71"/>
    </location>
</feature>
<accession>A0A5B7FG83</accession>
<gene>
    <name evidence="2" type="ORF">E2C01_037787</name>
</gene>
<dbReference type="AlphaFoldDB" id="A0A5B7FG83"/>
<dbReference type="Proteomes" id="UP000324222">
    <property type="component" value="Unassembled WGS sequence"/>
</dbReference>
<evidence type="ECO:0000313" key="2">
    <source>
        <dbReference type="EMBL" id="MPC44123.1"/>
    </source>
</evidence>
<comment type="caution">
    <text evidence="2">The sequence shown here is derived from an EMBL/GenBank/DDBJ whole genome shotgun (WGS) entry which is preliminary data.</text>
</comment>
<organism evidence="2 3">
    <name type="scientific">Portunus trituberculatus</name>
    <name type="common">Swimming crab</name>
    <name type="synonym">Neptunus trituberculatus</name>
    <dbReference type="NCBI Taxonomy" id="210409"/>
    <lineage>
        <taxon>Eukaryota</taxon>
        <taxon>Metazoa</taxon>
        <taxon>Ecdysozoa</taxon>
        <taxon>Arthropoda</taxon>
        <taxon>Crustacea</taxon>
        <taxon>Multicrustacea</taxon>
        <taxon>Malacostraca</taxon>
        <taxon>Eumalacostraca</taxon>
        <taxon>Eucarida</taxon>
        <taxon>Decapoda</taxon>
        <taxon>Pleocyemata</taxon>
        <taxon>Brachyura</taxon>
        <taxon>Eubrachyura</taxon>
        <taxon>Portunoidea</taxon>
        <taxon>Portunidae</taxon>
        <taxon>Portuninae</taxon>
        <taxon>Portunus</taxon>
    </lineage>
</organism>
<sequence>MAMEKDATARHRLAHIRACSGGDSGLGNEDRAMMRCSDDETSDGEMSETRQRHTPNRERRLCGGQRQGGRGVSTVMLDRAEEMTAEGQESVEDTYKIPYWRHWRCRVGSGGGSISVQAPTYSTRPSPLMTGRLVLPARTRVRDKAAAKFTRPREKNTKQSVHTLITGAGARRNAVRTLLKGRFG</sequence>
<keyword evidence="3" id="KW-1185">Reference proteome</keyword>
<proteinExistence type="predicted"/>
<evidence type="ECO:0000313" key="3">
    <source>
        <dbReference type="Proteomes" id="UP000324222"/>
    </source>
</evidence>
<reference evidence="2 3" key="1">
    <citation type="submission" date="2019-05" db="EMBL/GenBank/DDBJ databases">
        <title>Another draft genome of Portunus trituberculatus and its Hox gene families provides insights of decapod evolution.</title>
        <authorList>
            <person name="Jeong J.-H."/>
            <person name="Song I."/>
            <person name="Kim S."/>
            <person name="Choi T."/>
            <person name="Kim D."/>
            <person name="Ryu S."/>
            <person name="Kim W."/>
        </authorList>
    </citation>
    <scope>NUCLEOTIDE SEQUENCE [LARGE SCALE GENOMIC DNA]</scope>
    <source>
        <tissue evidence="2">Muscle</tissue>
    </source>
</reference>
<evidence type="ECO:0000256" key="1">
    <source>
        <dbReference type="SAM" id="MobiDB-lite"/>
    </source>
</evidence>
<dbReference type="EMBL" id="VSRR010006137">
    <property type="protein sequence ID" value="MPC44123.1"/>
    <property type="molecule type" value="Genomic_DNA"/>
</dbReference>
<protein>
    <submittedName>
        <fullName evidence="2">Uncharacterized protein</fullName>
    </submittedName>
</protein>
<feature type="compositionally biased region" description="Basic and acidic residues" evidence="1">
    <location>
        <begin position="47"/>
        <end position="61"/>
    </location>
</feature>